<accession>A0A4D7CA78</accession>
<proteinExistence type="predicted"/>
<organism evidence="1 2">
    <name type="scientific">Hankyongella ginsenosidimutans</name>
    <dbReference type="NCBI Taxonomy" id="1763828"/>
    <lineage>
        <taxon>Bacteria</taxon>
        <taxon>Pseudomonadati</taxon>
        <taxon>Pseudomonadota</taxon>
        <taxon>Alphaproteobacteria</taxon>
        <taxon>Sphingomonadales</taxon>
        <taxon>Sphingomonadaceae</taxon>
        <taxon>Hankyongella</taxon>
    </lineage>
</organism>
<evidence type="ECO:0000313" key="2">
    <source>
        <dbReference type="Proteomes" id="UP000298714"/>
    </source>
</evidence>
<sequence>MKALIAGLVGATCSSEGLLIVSPKPKTPFSEQALPGNDFTRYDITLFWADARLDAEARLKAFAAGRPLP</sequence>
<evidence type="ECO:0000313" key="1">
    <source>
        <dbReference type="EMBL" id="QCI80167.1"/>
    </source>
</evidence>
<dbReference type="EMBL" id="CP039704">
    <property type="protein sequence ID" value="QCI80167.1"/>
    <property type="molecule type" value="Genomic_DNA"/>
</dbReference>
<keyword evidence="2" id="KW-1185">Reference proteome</keyword>
<name>A0A4D7CA78_9SPHN</name>
<gene>
    <name evidence="1" type="ORF">E6W36_13635</name>
</gene>
<dbReference type="Proteomes" id="UP000298714">
    <property type="component" value="Chromosome"/>
</dbReference>
<protein>
    <submittedName>
        <fullName evidence="1">Uncharacterized protein</fullName>
    </submittedName>
</protein>
<dbReference type="RefSeq" id="WP_222873030.1">
    <property type="nucleotide sequence ID" value="NZ_CP039704.1"/>
</dbReference>
<dbReference type="AlphaFoldDB" id="A0A4D7CA78"/>
<reference evidence="2" key="1">
    <citation type="submission" date="2019-04" db="EMBL/GenBank/DDBJ databases">
        <title>Complete genome sequence of Sphingomonas sp. W1-2-3.</title>
        <authorList>
            <person name="Im W.T."/>
        </authorList>
    </citation>
    <scope>NUCLEOTIDE SEQUENCE [LARGE SCALE GENOMIC DNA]</scope>
    <source>
        <strain evidence="2">W1-2-3</strain>
    </source>
</reference>
<dbReference type="KEGG" id="hgn:E6W36_13635"/>